<dbReference type="PANTHER" id="PTHR23502">
    <property type="entry name" value="MAJOR FACILITATOR SUPERFAMILY"/>
    <property type="match status" value="1"/>
</dbReference>
<feature type="transmembrane region" description="Helical" evidence="6">
    <location>
        <begin position="493"/>
        <end position="511"/>
    </location>
</feature>
<feature type="transmembrane region" description="Helical" evidence="6">
    <location>
        <begin position="460"/>
        <end position="481"/>
    </location>
</feature>
<protein>
    <submittedName>
        <fullName evidence="8">MFS general substrate transporter</fullName>
    </submittedName>
</protein>
<feature type="transmembrane region" description="Helical" evidence="6">
    <location>
        <begin position="84"/>
        <end position="104"/>
    </location>
</feature>
<feature type="region of interest" description="Disordered" evidence="5">
    <location>
        <begin position="1"/>
        <end position="31"/>
    </location>
</feature>
<feature type="transmembrane region" description="Helical" evidence="6">
    <location>
        <begin position="145"/>
        <end position="166"/>
    </location>
</feature>
<evidence type="ECO:0000313" key="8">
    <source>
        <dbReference type="EMBL" id="PWN19037.1"/>
    </source>
</evidence>
<dbReference type="Proteomes" id="UP000245942">
    <property type="component" value="Unassembled WGS sequence"/>
</dbReference>
<evidence type="ECO:0000256" key="4">
    <source>
        <dbReference type="ARBA" id="ARBA00023136"/>
    </source>
</evidence>
<accession>A0A316U164</accession>
<dbReference type="STRING" id="1684307.A0A316U164"/>
<dbReference type="RefSeq" id="XP_025346197.1">
    <property type="nucleotide sequence ID" value="XM_025495375.1"/>
</dbReference>
<reference evidence="8 9" key="1">
    <citation type="journal article" date="2018" name="Mol. Biol. Evol.">
        <title>Broad Genomic Sampling Reveals a Smut Pathogenic Ancestry of the Fungal Clade Ustilaginomycotina.</title>
        <authorList>
            <person name="Kijpornyongpan T."/>
            <person name="Mondo S.J."/>
            <person name="Barry K."/>
            <person name="Sandor L."/>
            <person name="Lee J."/>
            <person name="Lipzen A."/>
            <person name="Pangilinan J."/>
            <person name="LaButti K."/>
            <person name="Hainaut M."/>
            <person name="Henrissat B."/>
            <person name="Grigoriev I.V."/>
            <person name="Spatafora J.W."/>
            <person name="Aime M.C."/>
        </authorList>
    </citation>
    <scope>NUCLEOTIDE SEQUENCE [LARGE SCALE GENOMIC DNA]</scope>
    <source>
        <strain evidence="8 9">MCA 4718</strain>
    </source>
</reference>
<feature type="transmembrane region" description="Helical" evidence="6">
    <location>
        <begin position="423"/>
        <end position="448"/>
    </location>
</feature>
<dbReference type="EMBL" id="KZ819333">
    <property type="protein sequence ID" value="PWN19037.1"/>
    <property type="molecule type" value="Genomic_DNA"/>
</dbReference>
<evidence type="ECO:0000313" key="9">
    <source>
        <dbReference type="Proteomes" id="UP000245942"/>
    </source>
</evidence>
<dbReference type="AlphaFoldDB" id="A0A316U164"/>
<feature type="transmembrane region" description="Helical" evidence="6">
    <location>
        <begin position="116"/>
        <end position="133"/>
    </location>
</feature>
<dbReference type="PANTHER" id="PTHR23502:SF185">
    <property type="entry name" value="MAJOR FACILITATOR SUPERFAMILY (MFS) PROFILE DOMAIN-CONTAINING PROTEIN"/>
    <property type="match status" value="1"/>
</dbReference>
<organism evidence="8 9">
    <name type="scientific">Pseudomicrostroma glucosiphilum</name>
    <dbReference type="NCBI Taxonomy" id="1684307"/>
    <lineage>
        <taxon>Eukaryota</taxon>
        <taxon>Fungi</taxon>
        <taxon>Dikarya</taxon>
        <taxon>Basidiomycota</taxon>
        <taxon>Ustilaginomycotina</taxon>
        <taxon>Exobasidiomycetes</taxon>
        <taxon>Microstromatales</taxon>
        <taxon>Microstromatales incertae sedis</taxon>
        <taxon>Pseudomicrostroma</taxon>
    </lineage>
</organism>
<keyword evidence="3 6" id="KW-1133">Transmembrane helix</keyword>
<dbReference type="GeneID" id="37017109"/>
<feature type="transmembrane region" description="Helical" evidence="6">
    <location>
        <begin position="203"/>
        <end position="225"/>
    </location>
</feature>
<feature type="transmembrane region" description="Helical" evidence="6">
    <location>
        <begin position="314"/>
        <end position="332"/>
    </location>
</feature>
<feature type="transmembrane region" description="Helical" evidence="6">
    <location>
        <begin position="178"/>
        <end position="197"/>
    </location>
</feature>
<feature type="transmembrane region" description="Helical" evidence="6">
    <location>
        <begin position="352"/>
        <end position="375"/>
    </location>
</feature>
<gene>
    <name evidence="8" type="ORF">BCV69DRAFT_58931</name>
</gene>
<dbReference type="Gene3D" id="1.20.1250.20">
    <property type="entry name" value="MFS general substrate transporter like domains"/>
    <property type="match status" value="1"/>
</dbReference>
<comment type="subcellular location">
    <subcellularLocation>
        <location evidence="1">Membrane</location>
        <topology evidence="1">Multi-pass membrane protein</topology>
    </subcellularLocation>
</comment>
<dbReference type="OrthoDB" id="5215911at2759"/>
<evidence type="ECO:0000259" key="7">
    <source>
        <dbReference type="PROSITE" id="PS50850"/>
    </source>
</evidence>
<dbReference type="GO" id="GO:0005886">
    <property type="term" value="C:plasma membrane"/>
    <property type="evidence" value="ECO:0007669"/>
    <property type="project" value="TreeGrafter"/>
</dbReference>
<name>A0A316U164_9BASI</name>
<keyword evidence="2 6" id="KW-0812">Transmembrane</keyword>
<dbReference type="InterPro" id="IPR011701">
    <property type="entry name" value="MFS"/>
</dbReference>
<dbReference type="PROSITE" id="PS50850">
    <property type="entry name" value="MFS"/>
    <property type="match status" value="1"/>
</dbReference>
<dbReference type="InterPro" id="IPR036259">
    <property type="entry name" value="MFS_trans_sf"/>
</dbReference>
<dbReference type="Pfam" id="PF07690">
    <property type="entry name" value="MFS_1"/>
    <property type="match status" value="1"/>
</dbReference>
<feature type="domain" description="Major facilitator superfamily (MFS) profile" evidence="7">
    <location>
        <begin position="50"/>
        <end position="514"/>
    </location>
</feature>
<evidence type="ECO:0000256" key="6">
    <source>
        <dbReference type="SAM" id="Phobius"/>
    </source>
</evidence>
<evidence type="ECO:0000256" key="1">
    <source>
        <dbReference type="ARBA" id="ARBA00004141"/>
    </source>
</evidence>
<keyword evidence="9" id="KW-1185">Reference proteome</keyword>
<evidence type="ECO:0000256" key="3">
    <source>
        <dbReference type="ARBA" id="ARBA00022989"/>
    </source>
</evidence>
<feature type="transmembrane region" description="Helical" evidence="6">
    <location>
        <begin position="396"/>
        <end position="417"/>
    </location>
</feature>
<keyword evidence="4 6" id="KW-0472">Membrane</keyword>
<evidence type="ECO:0000256" key="2">
    <source>
        <dbReference type="ARBA" id="ARBA00022692"/>
    </source>
</evidence>
<evidence type="ECO:0000256" key="5">
    <source>
        <dbReference type="SAM" id="MobiDB-lite"/>
    </source>
</evidence>
<proteinExistence type="predicted"/>
<dbReference type="InterPro" id="IPR020846">
    <property type="entry name" value="MFS_dom"/>
</dbReference>
<dbReference type="GO" id="GO:0022857">
    <property type="term" value="F:transmembrane transporter activity"/>
    <property type="evidence" value="ECO:0007669"/>
    <property type="project" value="InterPro"/>
</dbReference>
<feature type="transmembrane region" description="Helical" evidence="6">
    <location>
        <begin position="48"/>
        <end position="72"/>
    </location>
</feature>
<sequence length="526" mass="57109">MTDVETSQGLGKAPPPRQPVKKGFFSDDKDASLPPNHPINALTATRKFIILCILAYTGFVPNFSIAIVLTAFPQLGEAFGVSPGTIPNTIGYSLLGFAIGPLIWNPLSRTVGRRPVYVIGSFLQIPCAIWLALSPSYNCFSAARFFASFFTAFSQTVPPATIADIFVPSVRGSKMSAFTVAVVIAPVLAPLICSAVISQGNSWHVLFWIILGMAALQFLLFFFLVPETLWVKENESAALDSAAANTDGNESEKGETHRNMPPLALRLTDYTSGYDTAAGGARPHHGHVGAAWMPWQRPGEFFHVMASPVIMAQYIPIVTVSIYYGMLFAWSVGITIVMPQLFAQPPYSFSEIALGCAFLAFGIGAVLGKWSGGVVGDIIVNRLTAKYGVRSPEYRLWGVLPLLPFLMAALCVVGASIEKEWHWAALLVAGGVYYFCFSATTGLLQTYVSECYITKPMDAQAVFVFFKSIWGFVIPFFISVWGDNDGFLTEYCIQGALAFAIGAVLCTLFLAKGRSIRKWQGMPLDG</sequence>
<dbReference type="SUPFAM" id="SSF103473">
    <property type="entry name" value="MFS general substrate transporter"/>
    <property type="match status" value="1"/>
</dbReference>